<evidence type="ECO:0000256" key="1">
    <source>
        <dbReference type="SAM" id="Coils"/>
    </source>
</evidence>
<sequence length="441" mass="52537">MDNVKTYVSNNRTFYNLDDIKEQKLNVDYFTGCKSMKKCIKRQKIPDDKIVYMKNNKEYDAGYKLASVYVEEDYVRNHILNKEEQTKKKEEEMKQRKEKRIEENKKRKEFNENEVEEAPDILHLEDKEMFKDEEGVVMDIETRGEKTQDGIFFKATDIGKAFDYENVCITVLEVKGNYQHGKDFKYFKIMKDQKNSLDFKNVLYLTYDGVLKVLFCARGDRGVRFRKWAPRILFTMQMGSQEDKDSLAAEALGVEHKTVVNTFRKACGPVSCVYLFCIGRVGDMRKHFNMEGFTNDDDYVYKYGMTSDMGRRTKEHFNKYGKLKDNTFVLKYYAYIDKLYVSKAETHMKQYYMGFNMCVKDDKNVELIVIDNERLPIIQQLYSDMYMQYSGQNSDLIKKLQDIQHERQIEQLQHKYDLQEAKMLYLTKINEFYEKHSKVIM</sequence>
<organismHost>
    <name type="scientific">Pyramimonas plurioculata</name>
    <dbReference type="NCBI Taxonomy" id="36893"/>
</organismHost>
<name>A0A7M3UP69_POV01</name>
<accession>A0A7M3UP69</accession>
<protein>
    <recommendedName>
        <fullName evidence="3">Bro-N domain-containing protein</fullName>
    </recommendedName>
</protein>
<reference evidence="2" key="1">
    <citation type="submission" date="2020-06" db="EMBL/GenBank/DDBJ databases">
        <title>Lateral gene transfer of anion-conducting channel rhodopsins between green algae and giant viruses.</title>
        <authorList>
            <person name="Rozenberg A."/>
            <person name="Oppermann J."/>
            <person name="Wietek J."/>
            <person name="Fernandez Lahore R.G."/>
            <person name="Sandaa R.-A."/>
            <person name="Bratbak G."/>
            <person name="Hegemann P."/>
            <person name="Beja O."/>
        </authorList>
    </citation>
    <scope>NUCLEOTIDE SEQUENCE</scope>
    <source>
        <strain evidence="2">01B</strain>
    </source>
</reference>
<evidence type="ECO:0008006" key="3">
    <source>
        <dbReference type="Google" id="ProtNLM"/>
    </source>
</evidence>
<gene>
    <name evidence="2" type="ORF">HWQ62_00405</name>
</gene>
<organism evidence="2">
    <name type="scientific">Pyramimonas orientalis virus</name>
    <name type="common">PoV01</name>
    <dbReference type="NCBI Taxonomy" id="455367"/>
    <lineage>
        <taxon>Viruses</taxon>
        <taxon>Varidnaviria</taxon>
        <taxon>Bamfordvirae</taxon>
        <taxon>Nucleocytoviricota</taxon>
        <taxon>Megaviricetes</taxon>
        <taxon>Imitervirales</taxon>
        <taxon>Allomimiviridae</taxon>
        <taxon>Heliosvirus</taxon>
        <taxon>Heliosvirus raunefjordenense</taxon>
    </lineage>
</organism>
<dbReference type="EMBL" id="MT663539">
    <property type="protein sequence ID" value="QOI90536.1"/>
    <property type="molecule type" value="Genomic_DNA"/>
</dbReference>
<feature type="coiled-coil region" evidence="1">
    <location>
        <begin position="79"/>
        <end position="114"/>
    </location>
</feature>
<evidence type="ECO:0000313" key="2">
    <source>
        <dbReference type="EMBL" id="QOI90536.1"/>
    </source>
</evidence>
<keyword evidence="1" id="KW-0175">Coiled coil</keyword>
<proteinExistence type="predicted"/>